<keyword evidence="5 9" id="KW-0653">Protein transport</keyword>
<dbReference type="AlphaFoldDB" id="A0A926E480"/>
<comment type="similarity">
    <text evidence="9">Belongs to the SecD/SecF family. SecD subfamily.</text>
</comment>
<reference evidence="12" key="1">
    <citation type="submission" date="2020-08" db="EMBL/GenBank/DDBJ databases">
        <title>Genome public.</title>
        <authorList>
            <person name="Liu C."/>
            <person name="Sun Q."/>
        </authorList>
    </citation>
    <scope>NUCLEOTIDE SEQUENCE</scope>
    <source>
        <strain evidence="12">NSJ-33</strain>
    </source>
</reference>
<gene>
    <name evidence="9" type="primary">secD</name>
    <name evidence="12" type="ORF">H8710_04100</name>
</gene>
<feature type="transmembrane region" description="Helical" evidence="9">
    <location>
        <begin position="375"/>
        <end position="397"/>
    </location>
</feature>
<evidence type="ECO:0000313" key="12">
    <source>
        <dbReference type="EMBL" id="MBC8559248.1"/>
    </source>
</evidence>
<dbReference type="GO" id="GO:0043952">
    <property type="term" value="P:protein transport by the Sec complex"/>
    <property type="evidence" value="ECO:0007669"/>
    <property type="project" value="UniProtKB-UniRule"/>
</dbReference>
<dbReference type="InterPro" id="IPR055344">
    <property type="entry name" value="SecD_SecF_C_bact"/>
</dbReference>
<feature type="domain" description="Protein export membrane protein SecD/SecF C-terminal" evidence="10">
    <location>
        <begin position="254"/>
        <end position="396"/>
    </location>
</feature>
<feature type="transmembrane region" description="Helical" evidence="9">
    <location>
        <begin position="301"/>
        <end position="323"/>
    </location>
</feature>
<dbReference type="Gene3D" id="3.30.1360.200">
    <property type="match status" value="1"/>
</dbReference>
<dbReference type="EMBL" id="JACRSV010000001">
    <property type="protein sequence ID" value="MBC8559248.1"/>
    <property type="molecule type" value="Genomic_DNA"/>
</dbReference>
<dbReference type="InterPro" id="IPR005791">
    <property type="entry name" value="SecD"/>
</dbReference>
<dbReference type="Pfam" id="PF22599">
    <property type="entry name" value="SecDF_P1_head"/>
    <property type="match status" value="1"/>
</dbReference>
<comment type="function">
    <text evidence="9">Part of the Sec protein translocase complex. Interacts with the SecYEG preprotein conducting channel. SecDF uses the proton motive force (PMF) to complete protein translocation after the ATP-dependent function of SecA.</text>
</comment>
<keyword evidence="6 9" id="KW-1133">Transmembrane helix</keyword>
<dbReference type="Proteomes" id="UP000610760">
    <property type="component" value="Unassembled WGS sequence"/>
</dbReference>
<keyword evidence="7 9" id="KW-0811">Translocation</keyword>
<keyword evidence="8 9" id="KW-0472">Membrane</keyword>
<feature type="domain" description="SecDF P1 head subdomain" evidence="11">
    <location>
        <begin position="147"/>
        <end position="252"/>
    </location>
</feature>
<evidence type="ECO:0000259" key="11">
    <source>
        <dbReference type="Pfam" id="PF22599"/>
    </source>
</evidence>
<protein>
    <recommendedName>
        <fullName evidence="9">Protein translocase subunit SecD</fullName>
    </recommendedName>
</protein>
<comment type="caution">
    <text evidence="12">The sequence shown here is derived from an EMBL/GenBank/DDBJ whole genome shotgun (WGS) entry which is preliminary data.</text>
</comment>
<dbReference type="InterPro" id="IPR048634">
    <property type="entry name" value="SecD_SecF_C"/>
</dbReference>
<dbReference type="InterPro" id="IPR054384">
    <property type="entry name" value="SecDF_P1_head"/>
</dbReference>
<dbReference type="GO" id="GO:0015450">
    <property type="term" value="F:protein-transporting ATPase activity"/>
    <property type="evidence" value="ECO:0007669"/>
    <property type="project" value="InterPro"/>
</dbReference>
<organism evidence="12 13">
    <name type="scientific">Fumia xinanensis</name>
    <dbReference type="NCBI Taxonomy" id="2763659"/>
    <lineage>
        <taxon>Bacteria</taxon>
        <taxon>Bacillati</taxon>
        <taxon>Bacillota</taxon>
        <taxon>Clostridia</taxon>
        <taxon>Eubacteriales</taxon>
        <taxon>Oscillospiraceae</taxon>
        <taxon>Fumia</taxon>
    </lineage>
</organism>
<dbReference type="Gene3D" id="3.30.70.3400">
    <property type="match status" value="1"/>
</dbReference>
<dbReference type="HAMAP" id="MF_01463_B">
    <property type="entry name" value="SecD_B"/>
    <property type="match status" value="1"/>
</dbReference>
<evidence type="ECO:0000259" key="10">
    <source>
        <dbReference type="Pfam" id="PF02355"/>
    </source>
</evidence>
<dbReference type="Pfam" id="PF02355">
    <property type="entry name" value="SecD_SecF_C"/>
    <property type="match status" value="1"/>
</dbReference>
<dbReference type="PANTHER" id="PTHR30081:SF1">
    <property type="entry name" value="PROTEIN TRANSLOCASE SUBUNIT SECD"/>
    <property type="match status" value="1"/>
</dbReference>
<evidence type="ECO:0000256" key="7">
    <source>
        <dbReference type="ARBA" id="ARBA00023010"/>
    </source>
</evidence>
<keyword evidence="4 9" id="KW-0812">Transmembrane</keyword>
<evidence type="ECO:0000256" key="3">
    <source>
        <dbReference type="ARBA" id="ARBA00022475"/>
    </source>
</evidence>
<dbReference type="SUPFAM" id="SSF82866">
    <property type="entry name" value="Multidrug efflux transporter AcrB transmembrane domain"/>
    <property type="match status" value="1"/>
</dbReference>
<keyword evidence="13" id="KW-1185">Reference proteome</keyword>
<evidence type="ECO:0000256" key="4">
    <source>
        <dbReference type="ARBA" id="ARBA00022692"/>
    </source>
</evidence>
<dbReference type="GO" id="GO:0006605">
    <property type="term" value="P:protein targeting"/>
    <property type="evidence" value="ECO:0007669"/>
    <property type="project" value="UniProtKB-UniRule"/>
</dbReference>
<evidence type="ECO:0000256" key="6">
    <source>
        <dbReference type="ARBA" id="ARBA00022989"/>
    </source>
</evidence>
<dbReference type="Gene3D" id="1.20.1640.10">
    <property type="entry name" value="Multidrug efflux transporter AcrB transmembrane domain"/>
    <property type="match status" value="1"/>
</dbReference>
<evidence type="ECO:0000256" key="9">
    <source>
        <dbReference type="HAMAP-Rule" id="MF_01463"/>
    </source>
</evidence>
<dbReference type="GO" id="GO:0005886">
    <property type="term" value="C:plasma membrane"/>
    <property type="evidence" value="ECO:0007669"/>
    <property type="project" value="UniProtKB-SubCell"/>
</dbReference>
<feature type="transmembrane region" description="Helical" evidence="9">
    <location>
        <begin position="422"/>
        <end position="449"/>
    </location>
</feature>
<proteinExistence type="inferred from homology"/>
<name>A0A926E480_9FIRM</name>
<keyword evidence="3 9" id="KW-1003">Cell membrane</keyword>
<comment type="subcellular location">
    <subcellularLocation>
        <location evidence="1 9">Cell membrane</location>
        <topology evidence="1 9">Multi-pass membrane protein</topology>
    </subcellularLocation>
</comment>
<keyword evidence="2 9" id="KW-0813">Transport</keyword>
<sequence>MKRVGKPVFFIVSILIVLLTVVSFTGISTIYGDKKTTYIKGGNDIRWGIDIRGGVDVTFTPPEGVDATKEQMDAARAVIEQRLVNLHITDNEVYVDYNKDRVIVRFPWKEGESNFDPEAAIKELGETALLTFREGNEVDANGLPSGVTKDNIILEGKDVKSAEAGYITDQATQKPQYIVSLELNDSGKEKFSEATTRLSQTKGTISIWMDDTMISYPSVNEPITDGKAQISGQFEAEEAQALADKINSGALPFKLETQNFNTIDPTLGMGARDVMVLAGIIAFLCIAVFVTLMYRLPGAVAVIALLGQVAGSIAAVSGFLPFIPSFTLTLPGIAGIILSIGMGVDANIITAARIKEEIYAGKSIDGAISLGYQRAFAAILDGNLTLMIVAMVLMGAFGPTDSLFAKILSPLFFMFGQSTAGAIYSFGYTLLVGAIMNFIFGVTASRLMLKSISRFKPFRKPWLYGGEK</sequence>
<dbReference type="InterPro" id="IPR022813">
    <property type="entry name" value="SecD/SecF_arch_bac"/>
</dbReference>
<dbReference type="GO" id="GO:0065002">
    <property type="term" value="P:intracellular protein transmembrane transport"/>
    <property type="evidence" value="ECO:0007669"/>
    <property type="project" value="UniProtKB-UniRule"/>
</dbReference>
<comment type="subunit">
    <text evidence="9">Forms a complex with SecF. Part of the essential Sec protein translocation apparatus which comprises SecA, SecYEG and auxiliary proteins SecDF. Other proteins may also be involved.</text>
</comment>
<evidence type="ECO:0000256" key="1">
    <source>
        <dbReference type="ARBA" id="ARBA00004651"/>
    </source>
</evidence>
<dbReference type="PANTHER" id="PTHR30081">
    <property type="entry name" value="PROTEIN-EXPORT MEMBRANE PROTEIN SEC"/>
    <property type="match status" value="1"/>
</dbReference>
<evidence type="ECO:0000313" key="13">
    <source>
        <dbReference type="Proteomes" id="UP000610760"/>
    </source>
</evidence>
<dbReference type="NCBIfam" id="TIGR00916">
    <property type="entry name" value="2A0604s01"/>
    <property type="match status" value="1"/>
</dbReference>
<dbReference type="RefSeq" id="WP_249294148.1">
    <property type="nucleotide sequence ID" value="NZ_JACRSV010000001.1"/>
</dbReference>
<evidence type="ECO:0000256" key="5">
    <source>
        <dbReference type="ARBA" id="ARBA00022927"/>
    </source>
</evidence>
<evidence type="ECO:0000256" key="8">
    <source>
        <dbReference type="ARBA" id="ARBA00023136"/>
    </source>
</evidence>
<feature type="transmembrane region" description="Helical" evidence="9">
    <location>
        <begin position="329"/>
        <end position="354"/>
    </location>
</feature>
<comment type="caution">
    <text evidence="9">Lacks conserved residue(s) required for the propagation of feature annotation.</text>
</comment>
<evidence type="ECO:0000256" key="2">
    <source>
        <dbReference type="ARBA" id="ARBA00022448"/>
    </source>
</evidence>
<feature type="transmembrane region" description="Helical" evidence="9">
    <location>
        <begin position="274"/>
        <end position="294"/>
    </location>
</feature>
<accession>A0A926E480</accession>